<reference evidence="2 3" key="1">
    <citation type="journal article" date="2005" name="Nucleic Acids Res.">
        <title>Genomic blueprint of Hahella chejuensis, a marine microbe producing an algicidal agent.</title>
        <authorList>
            <person name="Jeong H."/>
            <person name="Yim J.H."/>
            <person name="Lee C."/>
            <person name="Choi S.-H."/>
            <person name="Park Y.K."/>
            <person name="Yoon S.H."/>
            <person name="Hur C.-G."/>
            <person name="Kang H.-Y."/>
            <person name="Kim D."/>
            <person name="Lee H.H."/>
            <person name="Park K.H."/>
            <person name="Park S.-H."/>
            <person name="Park H.-S."/>
            <person name="Lee H.K."/>
            <person name="Oh T.K."/>
            <person name="Kim J.F."/>
        </authorList>
    </citation>
    <scope>NUCLEOTIDE SEQUENCE [LARGE SCALE GENOMIC DNA]</scope>
    <source>
        <strain evidence="2 3">KCTC 2396</strain>
    </source>
</reference>
<evidence type="ECO:0000313" key="2">
    <source>
        <dbReference type="EMBL" id="ABC29918.1"/>
    </source>
</evidence>
<dbReference type="RefSeq" id="WP_011396987.1">
    <property type="nucleotide sequence ID" value="NC_007645.1"/>
</dbReference>
<sequence length="529" mass="56587">MNATHELSDHLEASEHIANVSQLAGEIASLPKNASTTHYGPDGQTVAAYSKTDYANLKLSPEGAVQGGTLSHTSTDTDGRPINSSTLTFTNGKVASAKTDIHNRFASGVAKQVEADFTNVRWTPASTIHSGQVKFSSRRGDTQRLRSDGVVTYDNEQIATGAFRHYSPEGQGGVEGYTDIDYSQTKFIGDRITGGYFSVSSKNAARAENAQSHVFMTSTGAIDQIHTKNFDPATAQLKSQVLTEFKNTQFNARNKISGGEAHYSVSDSNNVIQSKTVVSYQNGVPSNAVTQNYVDAKLHSKVVSSYEGAAFDNELRAINSTVHTRGYDANEKLTSMTDSTYDSHGAPSKTQSRTLDPDTQTPLFLTETDYANTVFNYRRKPIGGHAKITTTNLQDSSTVETVKNFTSPTAVNAAIEASELLAASAQASTPQYATHTSTMKNADGQTTAYKKTIARSDGSPLKTVITNLADGKPTTVTVTLYAADGKTIGKTYSIDVSGVDAGSGKVSGTMKISTKFRGRTLSSESTLEF</sequence>
<dbReference type="OrthoDB" id="9903648at2"/>
<accession>Q2SHF6</accession>
<organism evidence="2 3">
    <name type="scientific">Hahella chejuensis (strain KCTC 2396)</name>
    <dbReference type="NCBI Taxonomy" id="349521"/>
    <lineage>
        <taxon>Bacteria</taxon>
        <taxon>Pseudomonadati</taxon>
        <taxon>Pseudomonadota</taxon>
        <taxon>Gammaproteobacteria</taxon>
        <taxon>Oceanospirillales</taxon>
        <taxon>Hahellaceae</taxon>
        <taxon>Hahella</taxon>
    </lineage>
</organism>
<feature type="compositionally biased region" description="Polar residues" evidence="1">
    <location>
        <begin position="332"/>
        <end position="360"/>
    </location>
</feature>
<feature type="compositionally biased region" description="Polar residues" evidence="1">
    <location>
        <begin position="68"/>
        <end position="84"/>
    </location>
</feature>
<dbReference type="STRING" id="349521.HCH_03155"/>
<dbReference type="AlphaFoldDB" id="Q2SHF6"/>
<name>Q2SHF6_HAHCH</name>
<protein>
    <submittedName>
        <fullName evidence="2">Uncharacterized protein</fullName>
    </submittedName>
</protein>
<evidence type="ECO:0000256" key="1">
    <source>
        <dbReference type="SAM" id="MobiDB-lite"/>
    </source>
</evidence>
<keyword evidence="3" id="KW-1185">Reference proteome</keyword>
<dbReference type="EMBL" id="CP000155">
    <property type="protein sequence ID" value="ABC29918.1"/>
    <property type="molecule type" value="Genomic_DNA"/>
</dbReference>
<dbReference type="Proteomes" id="UP000000238">
    <property type="component" value="Chromosome"/>
</dbReference>
<feature type="region of interest" description="Disordered" evidence="1">
    <location>
        <begin position="62"/>
        <end position="84"/>
    </location>
</feature>
<dbReference type="HOGENOM" id="CLU_514594_0_0_6"/>
<feature type="region of interest" description="Disordered" evidence="1">
    <location>
        <begin position="330"/>
        <end position="360"/>
    </location>
</feature>
<proteinExistence type="predicted"/>
<gene>
    <name evidence="2" type="ordered locus">HCH_03155</name>
</gene>
<evidence type="ECO:0000313" key="3">
    <source>
        <dbReference type="Proteomes" id="UP000000238"/>
    </source>
</evidence>
<dbReference type="KEGG" id="hch:HCH_03155"/>